<dbReference type="Pfam" id="PF01553">
    <property type="entry name" value="Acyltransferase"/>
    <property type="match status" value="1"/>
</dbReference>
<dbReference type="PANTHER" id="PTHR10983:SF24">
    <property type="entry name" value="1-ACYLGLYCEROL-3-PHOSPHATE O-ACYLTRANSFERASE 3, ISOFORM E-RELATED"/>
    <property type="match status" value="1"/>
</dbReference>
<dbReference type="Pfam" id="PF16076">
    <property type="entry name" value="Acyltransf_C"/>
    <property type="match status" value="1"/>
</dbReference>
<feature type="transmembrane region" description="Helical" evidence="5">
    <location>
        <begin position="343"/>
        <end position="362"/>
    </location>
</feature>
<dbReference type="InterPro" id="IPR032098">
    <property type="entry name" value="Acyltransf_C"/>
</dbReference>
<dbReference type="OMA" id="EQECSTW"/>
<dbReference type="GO" id="GO:0003841">
    <property type="term" value="F:1-acylglycerol-3-phosphate O-acyltransferase activity"/>
    <property type="evidence" value="ECO:0007669"/>
    <property type="project" value="TreeGrafter"/>
</dbReference>
<keyword evidence="3" id="KW-0012">Acyltransferase</keyword>
<comment type="similarity">
    <text evidence="1">Belongs to the 1-acyl-sn-glycerol-3-phosphate acyltransferase family.</text>
</comment>
<dbReference type="EMBL" id="PZQS01000006">
    <property type="protein sequence ID" value="PVD29155.1"/>
    <property type="molecule type" value="Genomic_DNA"/>
</dbReference>
<protein>
    <recommendedName>
        <fullName evidence="6">Phospholipid/glycerol acyltransferase domain-containing protein</fullName>
    </recommendedName>
</protein>
<dbReference type="SMART" id="SM00563">
    <property type="entry name" value="PlsC"/>
    <property type="match status" value="1"/>
</dbReference>
<feature type="compositionally biased region" description="Basic and acidic residues" evidence="4">
    <location>
        <begin position="404"/>
        <end position="415"/>
    </location>
</feature>
<keyword evidence="8" id="KW-1185">Reference proteome</keyword>
<feature type="compositionally biased region" description="Polar residues" evidence="4">
    <location>
        <begin position="394"/>
        <end position="403"/>
    </location>
</feature>
<sequence>MGLLRILQGMIVPQLLLGYIFIVSGLIVNFLMLLSCILWPINRHLYRKINVNLAYSHWCQLTFLAQWWSGSEVLLYIDKEDKKKVGKEHVLVLMNHKYDIDWLMAWVLAERFGMLGGTKIYGKQELKYVPLIGWAWYFTESIFLKRQWEHDRRIISEYLKQITDYPDGYWVTALLFPEGTRFTEEKLRASQEVCRAKGYPLTKHTLLPRTKGFILSVHGMRGKVPALYNCTVGFPSNGPEPNLMNIVKGVPLLAHFHTERIPFEDIPVDSDEACSEWLRASFQKKDELYDNFKKNGKFDGEPCTIPRRITDLLMWAFWAVLTCVPLFYYIGQLFVLGTLTQRIIFIAFVAAVCFGMRLLIAVTETKKGSAYGSKPAHEDSLQHTATRNAEKISSGISENSTDSQPEKTNIDKKEQ</sequence>
<evidence type="ECO:0000256" key="1">
    <source>
        <dbReference type="ARBA" id="ARBA00008655"/>
    </source>
</evidence>
<gene>
    <name evidence="7" type="ORF">C0Q70_11752</name>
</gene>
<evidence type="ECO:0000256" key="5">
    <source>
        <dbReference type="SAM" id="Phobius"/>
    </source>
</evidence>
<evidence type="ECO:0000256" key="4">
    <source>
        <dbReference type="SAM" id="MobiDB-lite"/>
    </source>
</evidence>
<feature type="transmembrane region" description="Helical" evidence="5">
    <location>
        <begin position="16"/>
        <end position="39"/>
    </location>
</feature>
<keyword evidence="5" id="KW-0812">Transmembrane</keyword>
<dbReference type="STRING" id="400727.A0A2T7P6U9"/>
<feature type="transmembrane region" description="Helical" evidence="5">
    <location>
        <begin position="312"/>
        <end position="331"/>
    </location>
</feature>
<dbReference type="SUPFAM" id="SSF69593">
    <property type="entry name" value="Glycerol-3-phosphate (1)-acyltransferase"/>
    <property type="match status" value="1"/>
</dbReference>
<accession>A0A2T7P6U9</accession>
<keyword evidence="2" id="KW-0808">Transferase</keyword>
<comment type="caution">
    <text evidence="7">The sequence shown here is derived from an EMBL/GenBank/DDBJ whole genome shotgun (WGS) entry which is preliminary data.</text>
</comment>
<evidence type="ECO:0000256" key="3">
    <source>
        <dbReference type="ARBA" id="ARBA00023315"/>
    </source>
</evidence>
<keyword evidence="5" id="KW-0472">Membrane</keyword>
<keyword evidence="5" id="KW-1133">Transmembrane helix</keyword>
<dbReference type="InterPro" id="IPR002123">
    <property type="entry name" value="Plipid/glycerol_acylTrfase"/>
</dbReference>
<feature type="domain" description="Phospholipid/glycerol acyltransferase" evidence="6">
    <location>
        <begin position="90"/>
        <end position="214"/>
    </location>
</feature>
<evidence type="ECO:0000259" key="6">
    <source>
        <dbReference type="SMART" id="SM00563"/>
    </source>
</evidence>
<dbReference type="AlphaFoldDB" id="A0A2T7P6U9"/>
<evidence type="ECO:0000313" key="7">
    <source>
        <dbReference type="EMBL" id="PVD29155.1"/>
    </source>
</evidence>
<dbReference type="GO" id="GO:0012505">
    <property type="term" value="C:endomembrane system"/>
    <property type="evidence" value="ECO:0007669"/>
    <property type="project" value="TreeGrafter"/>
</dbReference>
<organism evidence="7 8">
    <name type="scientific">Pomacea canaliculata</name>
    <name type="common">Golden apple snail</name>
    <dbReference type="NCBI Taxonomy" id="400727"/>
    <lineage>
        <taxon>Eukaryota</taxon>
        <taxon>Metazoa</taxon>
        <taxon>Spiralia</taxon>
        <taxon>Lophotrochozoa</taxon>
        <taxon>Mollusca</taxon>
        <taxon>Gastropoda</taxon>
        <taxon>Caenogastropoda</taxon>
        <taxon>Architaenioglossa</taxon>
        <taxon>Ampullarioidea</taxon>
        <taxon>Ampullariidae</taxon>
        <taxon>Pomacea</taxon>
    </lineage>
</organism>
<dbReference type="OrthoDB" id="189226at2759"/>
<evidence type="ECO:0000256" key="2">
    <source>
        <dbReference type="ARBA" id="ARBA00022679"/>
    </source>
</evidence>
<proteinExistence type="inferred from homology"/>
<feature type="region of interest" description="Disordered" evidence="4">
    <location>
        <begin position="370"/>
        <end position="415"/>
    </location>
</feature>
<dbReference type="PANTHER" id="PTHR10983">
    <property type="entry name" value="1-ACYLGLYCEROL-3-PHOSPHATE ACYLTRANSFERASE-RELATED"/>
    <property type="match status" value="1"/>
</dbReference>
<dbReference type="CDD" id="cd07990">
    <property type="entry name" value="LPLAT_LCLAT1-like"/>
    <property type="match status" value="1"/>
</dbReference>
<dbReference type="Proteomes" id="UP000245119">
    <property type="component" value="Linkage Group LG6"/>
</dbReference>
<reference evidence="7 8" key="1">
    <citation type="submission" date="2018-04" db="EMBL/GenBank/DDBJ databases">
        <title>The genome of golden apple snail Pomacea canaliculata provides insight into stress tolerance and invasive adaptation.</title>
        <authorList>
            <person name="Liu C."/>
            <person name="Liu B."/>
            <person name="Ren Y."/>
            <person name="Zhang Y."/>
            <person name="Wang H."/>
            <person name="Li S."/>
            <person name="Jiang F."/>
            <person name="Yin L."/>
            <person name="Zhang G."/>
            <person name="Qian W."/>
            <person name="Fan W."/>
        </authorList>
    </citation>
    <scope>NUCLEOTIDE SEQUENCE [LARGE SCALE GENOMIC DNA]</scope>
    <source>
        <strain evidence="7">SZHN2017</strain>
        <tissue evidence="7">Muscle</tissue>
    </source>
</reference>
<name>A0A2T7P6U9_POMCA</name>
<evidence type="ECO:0000313" key="8">
    <source>
        <dbReference type="Proteomes" id="UP000245119"/>
    </source>
</evidence>